<dbReference type="EMBL" id="KX976485">
    <property type="protein sequence ID" value="APB62522.1"/>
    <property type="molecule type" value="Genomic_DNA"/>
</dbReference>
<organism evidence="1">
    <name type="scientific">Enterococcus avium</name>
    <name type="common">Streptococcus avium</name>
    <dbReference type="NCBI Taxonomy" id="33945"/>
    <lineage>
        <taxon>Bacteria</taxon>
        <taxon>Bacillati</taxon>
        <taxon>Bacillota</taxon>
        <taxon>Bacilli</taxon>
        <taxon>Lactobacillales</taxon>
        <taxon>Enterococcaceae</taxon>
        <taxon>Enterococcus</taxon>
    </lineage>
</organism>
<evidence type="ECO:0000313" key="1">
    <source>
        <dbReference type="EMBL" id="APB62522.1"/>
    </source>
</evidence>
<dbReference type="RefSeq" id="WP_010723768.1">
    <property type="nucleotide sequence ID" value="NZ_KX976485.1"/>
</dbReference>
<dbReference type="AlphaFoldDB" id="A0A286KC79"/>
<reference evidence="1" key="1">
    <citation type="journal article" date="2017" name="Front. Microbiol.">
        <title>Identification of Novel Conjugative Plasmids with Multiple Copies of fosB that Confer High-Level Fosfomycin Resistance to Vancomycin-Resistant Enterococci.</title>
        <authorList>
            <person name="Sun L."/>
            <person name="Zhang P."/>
            <person name="Qu T."/>
            <person name="Chen Y."/>
            <person name="Hua X."/>
            <person name="Shi K."/>
            <person name="Yu Y."/>
        </authorList>
    </citation>
    <scope>NUCLEOTIDE SEQUENCE</scope>
    <source>
        <strain evidence="1">19081</strain>
        <plasmid evidence="1">pEA19081</plasmid>
    </source>
</reference>
<protein>
    <submittedName>
        <fullName evidence="1">Uncharacterized protein</fullName>
    </submittedName>
</protein>
<accession>A0A286KC79</accession>
<keyword evidence="1" id="KW-0614">Plasmid</keyword>
<proteinExistence type="predicted"/>
<sequence length="86" mass="9821">MFLNSAGMDREELLELIVYEYVHAKSTYGNTLLGKPPEVIYAEGKMMGVCISLGLNYEIKNKTVTFKLNSTNKEVARFPFDPEEPW</sequence>
<name>A0A286KC79_ENTAV</name>
<gene>
    <name evidence="1" type="ORF">pEA19081_p26</name>
</gene>
<geneLocation type="plasmid" evidence="1">
    <name>pEA19081</name>
</geneLocation>